<dbReference type="EMBL" id="CAJOBF010000404">
    <property type="protein sequence ID" value="CAF3812179.1"/>
    <property type="molecule type" value="Genomic_DNA"/>
</dbReference>
<sequence length="240" mass="28240">MHFNEETFTTRQEHLFSLVNNPNMFLNFVWEFDWRTLFCLIDLVKSKPLNLNFGIIYNSNFSSHELYIKYGDHALHALQRLFKFFESDANNLNLDGLYGLRIAQGQLNALDQILKPSTDRQIHLTDHNHIINSLSKQIERIANMSLNQIAYEQSTYLHRFALIVYHPFVLEYQSGRINKYLIEHDTQDSNFDEDKSGKCFAELLGSSDRLNSRKYFISEACRNMMTSPMGENYRLTHQLL</sequence>
<evidence type="ECO:0000313" key="7">
    <source>
        <dbReference type="Proteomes" id="UP000663866"/>
    </source>
</evidence>
<dbReference type="Pfam" id="PF15882">
    <property type="entry name" value="DUF4735"/>
    <property type="match status" value="1"/>
</dbReference>
<dbReference type="GO" id="GO:0016020">
    <property type="term" value="C:membrane"/>
    <property type="evidence" value="ECO:0007669"/>
    <property type="project" value="TreeGrafter"/>
</dbReference>
<reference evidence="2" key="1">
    <citation type="submission" date="2021-02" db="EMBL/GenBank/DDBJ databases">
        <authorList>
            <person name="Nowell W R."/>
        </authorList>
    </citation>
    <scope>NUCLEOTIDE SEQUENCE</scope>
</reference>
<evidence type="ECO:0000313" key="4">
    <source>
        <dbReference type="EMBL" id="CAF3812179.1"/>
    </source>
</evidence>
<organism evidence="2 6">
    <name type="scientific">Rotaria magnacalcarata</name>
    <dbReference type="NCBI Taxonomy" id="392030"/>
    <lineage>
        <taxon>Eukaryota</taxon>
        <taxon>Metazoa</taxon>
        <taxon>Spiralia</taxon>
        <taxon>Gnathifera</taxon>
        <taxon>Rotifera</taxon>
        <taxon>Eurotatoria</taxon>
        <taxon>Bdelloidea</taxon>
        <taxon>Philodinida</taxon>
        <taxon>Philodinidae</taxon>
        <taxon>Rotaria</taxon>
    </lineage>
</organism>
<dbReference type="Proteomes" id="UP000663856">
    <property type="component" value="Unassembled WGS sequence"/>
</dbReference>
<dbReference type="Proteomes" id="UP000663834">
    <property type="component" value="Unassembled WGS sequence"/>
</dbReference>
<keyword evidence="7" id="KW-1185">Reference proteome</keyword>
<dbReference type="Proteomes" id="UP000663842">
    <property type="component" value="Unassembled WGS sequence"/>
</dbReference>
<dbReference type="InterPro" id="IPR031751">
    <property type="entry name" value="DUF4735"/>
</dbReference>
<dbReference type="EMBL" id="CAJNOW010021167">
    <property type="protein sequence ID" value="CAF1683138.1"/>
    <property type="molecule type" value="Genomic_DNA"/>
</dbReference>
<accession>A0A816H648</accession>
<dbReference type="PANTHER" id="PTHR33539">
    <property type="entry name" value="UPF0764 PROTEIN C16ORF89"/>
    <property type="match status" value="1"/>
</dbReference>
<dbReference type="EMBL" id="CAJOBG010002011">
    <property type="protein sequence ID" value="CAF3976425.1"/>
    <property type="molecule type" value="Genomic_DNA"/>
</dbReference>
<evidence type="ECO:0000313" key="1">
    <source>
        <dbReference type="EMBL" id="CAF1312165.1"/>
    </source>
</evidence>
<dbReference type="AlphaFoldDB" id="A0A816H648"/>
<dbReference type="EMBL" id="CAJNOV010008147">
    <property type="protein sequence ID" value="CAF1312165.1"/>
    <property type="molecule type" value="Genomic_DNA"/>
</dbReference>
<gene>
    <name evidence="1" type="ORF">CJN711_LOCUS17488</name>
    <name evidence="2" type="ORF">KQP761_LOCUS37395</name>
    <name evidence="5" type="ORF">OVN521_LOCUS13674</name>
    <name evidence="4" type="ORF">UXM345_LOCUS5444</name>
    <name evidence="3" type="ORF">WKI299_LOCUS4073</name>
</gene>
<dbReference type="GO" id="GO:0005829">
    <property type="term" value="C:cytosol"/>
    <property type="evidence" value="ECO:0007669"/>
    <property type="project" value="TreeGrafter"/>
</dbReference>
<dbReference type="OrthoDB" id="5949187at2759"/>
<proteinExistence type="predicted"/>
<dbReference type="EMBL" id="CAJNRF010000894">
    <property type="protein sequence ID" value="CAF1986899.1"/>
    <property type="molecule type" value="Genomic_DNA"/>
</dbReference>
<evidence type="ECO:0000313" key="5">
    <source>
        <dbReference type="EMBL" id="CAF3976425.1"/>
    </source>
</evidence>
<evidence type="ECO:0000313" key="6">
    <source>
        <dbReference type="Proteomes" id="UP000663834"/>
    </source>
</evidence>
<dbReference type="Proteomes" id="UP000663866">
    <property type="component" value="Unassembled WGS sequence"/>
</dbReference>
<comment type="caution">
    <text evidence="2">The sequence shown here is derived from an EMBL/GenBank/DDBJ whole genome shotgun (WGS) entry which is preliminary data.</text>
</comment>
<dbReference type="PANTHER" id="PTHR33539:SF1">
    <property type="entry name" value="UPF0764 PROTEIN C16ORF89"/>
    <property type="match status" value="1"/>
</dbReference>
<protein>
    <submittedName>
        <fullName evidence="2">Uncharacterized protein</fullName>
    </submittedName>
</protein>
<evidence type="ECO:0000313" key="3">
    <source>
        <dbReference type="EMBL" id="CAF1986899.1"/>
    </source>
</evidence>
<name>A0A816H648_9BILA</name>
<dbReference type="Proteomes" id="UP000663855">
    <property type="component" value="Unassembled WGS sequence"/>
</dbReference>
<evidence type="ECO:0000313" key="2">
    <source>
        <dbReference type="EMBL" id="CAF1683138.1"/>
    </source>
</evidence>